<keyword evidence="5" id="KW-1185">Reference proteome</keyword>
<protein>
    <submittedName>
        <fullName evidence="4">Thiosulfate sulfurtransferase</fullName>
    </submittedName>
</protein>
<name>A0A4Z0ZZY8_9LEPT</name>
<evidence type="ECO:0000256" key="2">
    <source>
        <dbReference type="SAM" id="Phobius"/>
    </source>
</evidence>
<dbReference type="CDD" id="cd01449">
    <property type="entry name" value="TST_Repeat_2"/>
    <property type="match status" value="1"/>
</dbReference>
<evidence type="ECO:0000259" key="3">
    <source>
        <dbReference type="PROSITE" id="PS50206"/>
    </source>
</evidence>
<dbReference type="InterPro" id="IPR051126">
    <property type="entry name" value="Thiosulfate_sulfurtransferase"/>
</dbReference>
<keyword evidence="1" id="KW-0677">Repeat</keyword>
<evidence type="ECO:0000256" key="1">
    <source>
        <dbReference type="ARBA" id="ARBA00022737"/>
    </source>
</evidence>
<dbReference type="Gene3D" id="3.40.250.10">
    <property type="entry name" value="Rhodanese-like domain"/>
    <property type="match status" value="2"/>
</dbReference>
<dbReference type="InterPro" id="IPR001763">
    <property type="entry name" value="Rhodanese-like_dom"/>
</dbReference>
<dbReference type="SUPFAM" id="SSF52821">
    <property type="entry name" value="Rhodanese/Cell cycle control phosphatase"/>
    <property type="match status" value="2"/>
</dbReference>
<comment type="caution">
    <text evidence="4">The sequence shown here is derived from an EMBL/GenBank/DDBJ whole genome shotgun (WGS) entry which is preliminary data.</text>
</comment>
<dbReference type="Proteomes" id="UP000297567">
    <property type="component" value="Unassembled WGS sequence"/>
</dbReference>
<feature type="transmembrane region" description="Helical" evidence="2">
    <location>
        <begin position="7"/>
        <end position="24"/>
    </location>
</feature>
<dbReference type="SMART" id="SM00450">
    <property type="entry name" value="RHOD"/>
    <property type="match status" value="2"/>
</dbReference>
<gene>
    <name evidence="4" type="ORF">EHQ62_08625</name>
</gene>
<feature type="domain" description="Rhodanese" evidence="3">
    <location>
        <begin position="49"/>
        <end position="159"/>
    </location>
</feature>
<evidence type="ECO:0000313" key="5">
    <source>
        <dbReference type="Proteomes" id="UP000297567"/>
    </source>
</evidence>
<dbReference type="PANTHER" id="PTHR43855">
    <property type="entry name" value="THIOSULFATE SULFURTRANSFERASE"/>
    <property type="match status" value="1"/>
</dbReference>
<keyword evidence="2" id="KW-0812">Transmembrane</keyword>
<dbReference type="PANTHER" id="PTHR43855:SF1">
    <property type="entry name" value="THIOSULFATE SULFURTRANSFERASE"/>
    <property type="match status" value="1"/>
</dbReference>
<sequence>MKIQKTYGIYLFSIALFWAFWLQITANPVKQSPIPWEGRWFLSPEETGQLPAIKLIDTRSIIARTTSQVPGAKVLGWEELSQSEAPFRGKLRPEAQIQKIISNLGISRNDFILVLGDGKNGWGEEGRIVWSLREVGYPHSYWYDGSVPSLREAIEKSKRNQKTPNPIQKSSNISNAVVFKKTDINLEEIKQQLKFGRYQILDTREPREFSGATPYGESRGGHIPSAKLFYYQTLFDEEGRIKSKEEVDKILIQIGVTPKKPIIAYCTGGVRSAFVVGILRSYGYNAYNYSGSMWEWSSYTDLPLEK</sequence>
<proteinExistence type="predicted"/>
<dbReference type="AlphaFoldDB" id="A0A4Z0ZZY8"/>
<evidence type="ECO:0000313" key="4">
    <source>
        <dbReference type="EMBL" id="TGL67458.1"/>
    </source>
</evidence>
<accession>A0A4Z0ZZY8</accession>
<dbReference type="RefSeq" id="WP_135641915.1">
    <property type="nucleotide sequence ID" value="NZ_RQGH01000023.1"/>
</dbReference>
<feature type="domain" description="Rhodanese" evidence="3">
    <location>
        <begin position="194"/>
        <end position="305"/>
    </location>
</feature>
<dbReference type="EMBL" id="RQGH01000023">
    <property type="protein sequence ID" value="TGL67458.1"/>
    <property type="molecule type" value="Genomic_DNA"/>
</dbReference>
<dbReference type="PROSITE" id="PS50206">
    <property type="entry name" value="RHODANESE_3"/>
    <property type="match status" value="2"/>
</dbReference>
<keyword evidence="4" id="KW-0808">Transferase</keyword>
<reference evidence="4" key="1">
    <citation type="journal article" date="2019" name="PLoS Negl. Trop. Dis.">
        <title>Revisiting the worldwide diversity of Leptospira species in the environment.</title>
        <authorList>
            <person name="Vincent A.T."/>
            <person name="Schiettekatte O."/>
            <person name="Bourhy P."/>
            <person name="Veyrier F.J."/>
            <person name="Picardeau M."/>
        </authorList>
    </citation>
    <scope>NUCLEOTIDE SEQUENCE [LARGE SCALE GENOMIC DNA]</scope>
    <source>
        <strain evidence="4">201702451</strain>
    </source>
</reference>
<dbReference type="GO" id="GO:0016740">
    <property type="term" value="F:transferase activity"/>
    <property type="evidence" value="ECO:0007669"/>
    <property type="project" value="UniProtKB-KW"/>
</dbReference>
<dbReference type="InterPro" id="IPR036873">
    <property type="entry name" value="Rhodanese-like_dom_sf"/>
</dbReference>
<keyword evidence="2" id="KW-0472">Membrane</keyword>
<dbReference type="Pfam" id="PF00581">
    <property type="entry name" value="Rhodanese"/>
    <property type="match status" value="1"/>
</dbReference>
<organism evidence="4 5">
    <name type="scientific">Leptospira jelokensis</name>
    <dbReference type="NCBI Taxonomy" id="2484931"/>
    <lineage>
        <taxon>Bacteria</taxon>
        <taxon>Pseudomonadati</taxon>
        <taxon>Spirochaetota</taxon>
        <taxon>Spirochaetia</taxon>
        <taxon>Leptospirales</taxon>
        <taxon>Leptospiraceae</taxon>
        <taxon>Leptospira</taxon>
    </lineage>
</organism>
<keyword evidence="2" id="KW-1133">Transmembrane helix</keyword>